<sequence>MKNTNLGRNKVHFYILQKNNRMKTKSLFFILFVSFVSLSFVTYTWNFKTKEGNTKTVMQQDSVLRRIVLFKFKEGTSVENIKKVEEAFSELPSKIQQIASYEWGLNNSPEGLEKGFAHCFLLTFKSEEDRAAYLPHPDPKLLAMY</sequence>
<dbReference type="PANTHER" id="PTHR33178:SF10">
    <property type="entry name" value="STRESS-RESPONSE A_B BARREL DOMAIN-CONTAINING PROTEIN"/>
    <property type="match status" value="1"/>
</dbReference>
<evidence type="ECO:0000256" key="1">
    <source>
        <dbReference type="ARBA" id="ARBA00011738"/>
    </source>
</evidence>
<protein>
    <recommendedName>
        <fullName evidence="3">Stress-response A/B barrel domain-containing protein</fullName>
    </recommendedName>
</protein>
<dbReference type="EMBL" id="UOEL01000005">
    <property type="protein sequence ID" value="VAW09934.1"/>
    <property type="molecule type" value="Genomic_DNA"/>
</dbReference>
<dbReference type="Gene3D" id="3.30.70.100">
    <property type="match status" value="1"/>
</dbReference>
<keyword evidence="2" id="KW-1133">Transmembrane helix</keyword>
<dbReference type="AlphaFoldDB" id="A0A3B0TMT1"/>
<feature type="domain" description="Stress-response A/B barrel" evidence="3">
    <location>
        <begin position="64"/>
        <end position="145"/>
    </location>
</feature>
<dbReference type="Pfam" id="PF07876">
    <property type="entry name" value="Dabb"/>
    <property type="match status" value="1"/>
</dbReference>
<reference evidence="4" key="1">
    <citation type="submission" date="2018-06" db="EMBL/GenBank/DDBJ databases">
        <authorList>
            <person name="Zhirakovskaya E."/>
        </authorList>
    </citation>
    <scope>NUCLEOTIDE SEQUENCE</scope>
</reference>
<comment type="subunit">
    <text evidence="1">Homodimer.</text>
</comment>
<organism evidence="4">
    <name type="scientific">hydrothermal vent metagenome</name>
    <dbReference type="NCBI Taxonomy" id="652676"/>
    <lineage>
        <taxon>unclassified sequences</taxon>
        <taxon>metagenomes</taxon>
        <taxon>ecological metagenomes</taxon>
    </lineage>
</organism>
<dbReference type="InterPro" id="IPR044662">
    <property type="entry name" value="HS1/DABB1-like"/>
</dbReference>
<dbReference type="PANTHER" id="PTHR33178">
    <property type="match status" value="1"/>
</dbReference>
<dbReference type="InterPro" id="IPR013097">
    <property type="entry name" value="Dabb"/>
</dbReference>
<feature type="transmembrane region" description="Helical" evidence="2">
    <location>
        <begin position="27"/>
        <end position="45"/>
    </location>
</feature>
<accession>A0A3B0TMT1</accession>
<keyword evidence="2" id="KW-0812">Transmembrane</keyword>
<dbReference type="InterPro" id="IPR011008">
    <property type="entry name" value="Dimeric_a/b-barrel"/>
</dbReference>
<proteinExistence type="predicted"/>
<gene>
    <name evidence="4" type="ORF">MNBD_BACTEROID03-1869</name>
</gene>
<dbReference type="PROSITE" id="PS51502">
    <property type="entry name" value="S_R_A_B_BARREL"/>
    <property type="match status" value="1"/>
</dbReference>
<dbReference type="SMART" id="SM00886">
    <property type="entry name" value="Dabb"/>
    <property type="match status" value="1"/>
</dbReference>
<name>A0A3B0TMT1_9ZZZZ</name>
<keyword evidence="2" id="KW-0472">Membrane</keyword>
<evidence type="ECO:0000313" key="4">
    <source>
        <dbReference type="EMBL" id="VAW09934.1"/>
    </source>
</evidence>
<dbReference type="SUPFAM" id="SSF54909">
    <property type="entry name" value="Dimeric alpha+beta barrel"/>
    <property type="match status" value="1"/>
</dbReference>
<evidence type="ECO:0000259" key="3">
    <source>
        <dbReference type="PROSITE" id="PS51502"/>
    </source>
</evidence>
<evidence type="ECO:0000256" key="2">
    <source>
        <dbReference type="SAM" id="Phobius"/>
    </source>
</evidence>